<dbReference type="GO" id="GO:0003676">
    <property type="term" value="F:nucleic acid binding"/>
    <property type="evidence" value="ECO:0007669"/>
    <property type="project" value="InterPro"/>
</dbReference>
<dbReference type="AlphaFoldDB" id="A0A5C1QKG3"/>
<dbReference type="GO" id="GO:0008408">
    <property type="term" value="F:3'-5' exonuclease activity"/>
    <property type="evidence" value="ECO:0007669"/>
    <property type="project" value="InterPro"/>
</dbReference>
<dbReference type="CDD" id="cd12113">
    <property type="entry name" value="PHP_PolIIIA_DnaE3"/>
    <property type="match status" value="1"/>
</dbReference>
<dbReference type="CDD" id="cd04485">
    <property type="entry name" value="DnaE_OBF"/>
    <property type="match status" value="1"/>
</dbReference>
<sequence>MRRSSLEFVHLHNHSDYSLLDGAARIPKYVEMAQEMGMKHLGLTDHGNLFGALRFEQACHAGGINPVVGCEVYVSPSTRQEKQTSGYKNFHMVLFCKNETGYRNLMILVSKGYTEGFYYKPRIDDDLLRQHHEGLIASTACMGGEIPRYLIAGDYEKARDKALVYNDIFGEGNFYLEVMDHGIPEEKIVIEGIKKIHAETGIPIIATNDIHYLKKEHARAQDILVCIGTGKKMDDEKRFKMDKTEMYFKTPEQMYELFGDIPGALENTVRLAEKCDLVIPQPGPILPEYVIPEEFENAQEYLKFLTWEGIKERYDEITDEIKERVEFELKILLGMKFEGYFLIVWDFIHWARVHDIPVGPGRGSGAGSIVAYAMKITDIDPLKYDLLFERFLNPERVSMPDFDIDFCFERRGEVIEYVNRKYGHDQVGGICTFGTLKTKAVLKDVARVLDIPFAESNAITKLIPEGKAPDGRKINTEVALEIEPKLREFYDRGGAYKELFDTAQVLEGMNRHISTHACGKVIGNSILTDYVPLYKDQKTGEITTEFTMDIIEPCGLVKMDFLGLKTLTLLKNVERLVQKINPEFNVDSIPEDDEATFKMLSDGKSTAVFQFESSGMQDILRRAKPNNIEDLIALNALYRPGPMQFIPQYIEGKKNPRSITFPDPTLEELLTPTYGVIVYQEQVMKVAQIIGGFSLGKADILRRAMGKKKIKDMEKMKVEFIAGAKEIGHSEKHASGIFDMLEPFAGYGFNKSHAAAYSVVAYKTAYCKANHPAEFWAANLTNEINDTSKMTEYMESARDEGIVIEAPDINFSDKYFSVVDGKVFYGLIGIKGMGSAAVDVIIREREANGHYKSFLDFLERVDLRSVNKKVLEVSIQSGLFDKIDFTNRATLLHNMERMIDHVNSIKEQSQFGQVSLFGDNQDEITPQLILEEVPDWDSKDILQIEKDNLGFYFSGHPLDEYRSYWNKCTNLKLDQPGRASPDKEYTILGMLKSIRTTMTKRGAKMAFASVEDFNGSIDLVLFSKPFEQYGPLLLEDRVLGFTGQVDLSRSEPSFKVKEVFIPEEMREIQNSEIHIELDERDFMKDELVDFRAFLQDRNGQSSVFLHLKRPQNKVVVKVSGQITIAANPAVLQEISQYPIVSNVWKE</sequence>
<evidence type="ECO:0000256" key="3">
    <source>
        <dbReference type="ARBA" id="ARBA00019114"/>
    </source>
</evidence>
<dbReference type="InterPro" id="IPR011708">
    <property type="entry name" value="DNA_pol3_alpha_NTPase_dom"/>
</dbReference>
<dbReference type="InterPro" id="IPR016195">
    <property type="entry name" value="Pol/histidinol_Pase-like"/>
</dbReference>
<dbReference type="Gene3D" id="1.10.150.870">
    <property type="match status" value="1"/>
</dbReference>
<evidence type="ECO:0000256" key="8">
    <source>
        <dbReference type="ARBA" id="ARBA00049244"/>
    </source>
</evidence>
<comment type="catalytic activity">
    <reaction evidence="8">
        <text>DNA(n) + a 2'-deoxyribonucleoside 5'-triphosphate = DNA(n+1) + diphosphate</text>
        <dbReference type="Rhea" id="RHEA:22508"/>
        <dbReference type="Rhea" id="RHEA-COMP:17339"/>
        <dbReference type="Rhea" id="RHEA-COMP:17340"/>
        <dbReference type="ChEBI" id="CHEBI:33019"/>
        <dbReference type="ChEBI" id="CHEBI:61560"/>
        <dbReference type="ChEBI" id="CHEBI:173112"/>
        <dbReference type="EC" id="2.7.7.7"/>
    </reaction>
</comment>
<dbReference type="NCBIfam" id="NF005298">
    <property type="entry name" value="PRK06826.1"/>
    <property type="match status" value="1"/>
</dbReference>
<dbReference type="PANTHER" id="PTHR32294:SF0">
    <property type="entry name" value="DNA POLYMERASE III SUBUNIT ALPHA"/>
    <property type="match status" value="1"/>
</dbReference>
<dbReference type="PANTHER" id="PTHR32294">
    <property type="entry name" value="DNA POLYMERASE III SUBUNIT ALPHA"/>
    <property type="match status" value="1"/>
</dbReference>
<dbReference type="InterPro" id="IPR029460">
    <property type="entry name" value="DNAPol_HHH"/>
</dbReference>
<dbReference type="InterPro" id="IPR040982">
    <property type="entry name" value="DNA_pol3_finger"/>
</dbReference>
<dbReference type="SMART" id="SM00481">
    <property type="entry name" value="POLIIIAc"/>
    <property type="match status" value="1"/>
</dbReference>
<dbReference type="InterPro" id="IPR004365">
    <property type="entry name" value="NA-bd_OB_tRNA"/>
</dbReference>
<dbReference type="Pfam" id="PF17657">
    <property type="entry name" value="DNA_pol3_finger"/>
    <property type="match status" value="1"/>
</dbReference>
<dbReference type="Pfam" id="PF01336">
    <property type="entry name" value="tRNA_anti-codon"/>
    <property type="match status" value="1"/>
</dbReference>
<dbReference type="GO" id="GO:0006260">
    <property type="term" value="P:DNA replication"/>
    <property type="evidence" value="ECO:0007669"/>
    <property type="project" value="UniProtKB-KW"/>
</dbReference>
<keyword evidence="6" id="KW-0235">DNA replication</keyword>
<keyword evidence="11" id="KW-1185">Reference proteome</keyword>
<keyword evidence="5 10" id="KW-0548">Nucleotidyltransferase</keyword>
<dbReference type="EC" id="2.7.7.7" evidence="2"/>
<dbReference type="Pfam" id="PF07733">
    <property type="entry name" value="DNA_pol3_alpha"/>
    <property type="match status" value="1"/>
</dbReference>
<evidence type="ECO:0000256" key="2">
    <source>
        <dbReference type="ARBA" id="ARBA00012417"/>
    </source>
</evidence>
<keyword evidence="7" id="KW-0239">DNA-directed DNA polymerase</keyword>
<protein>
    <recommendedName>
        <fullName evidence="3">DNA polymerase III subunit alpha</fullName>
        <ecNumber evidence="2">2.7.7.7</ecNumber>
    </recommendedName>
</protein>
<comment type="subcellular location">
    <subcellularLocation>
        <location evidence="1">Cytoplasm</location>
    </subcellularLocation>
</comment>
<dbReference type="InterPro" id="IPR004013">
    <property type="entry name" value="PHP_dom"/>
</dbReference>
<dbReference type="NCBIfam" id="NF004226">
    <property type="entry name" value="PRK05673.1"/>
    <property type="match status" value="1"/>
</dbReference>
<organism evidence="10 11">
    <name type="scientific">Oceanispirochaeta crateris</name>
    <dbReference type="NCBI Taxonomy" id="2518645"/>
    <lineage>
        <taxon>Bacteria</taxon>
        <taxon>Pseudomonadati</taxon>
        <taxon>Spirochaetota</taxon>
        <taxon>Spirochaetia</taxon>
        <taxon>Spirochaetales</taxon>
        <taxon>Spirochaetaceae</taxon>
        <taxon>Oceanispirochaeta</taxon>
    </lineage>
</organism>
<dbReference type="InterPro" id="IPR041931">
    <property type="entry name" value="DNA_pol3_alpha_thumb_dom"/>
</dbReference>
<keyword evidence="4 10" id="KW-0808">Transferase</keyword>
<dbReference type="SUPFAM" id="SSF89550">
    <property type="entry name" value="PHP domain-like"/>
    <property type="match status" value="1"/>
</dbReference>
<accession>A0A5C1QKG3</accession>
<evidence type="ECO:0000256" key="7">
    <source>
        <dbReference type="ARBA" id="ARBA00022932"/>
    </source>
</evidence>
<dbReference type="KEGG" id="ock:EXM22_08155"/>
<evidence type="ECO:0000256" key="5">
    <source>
        <dbReference type="ARBA" id="ARBA00022695"/>
    </source>
</evidence>
<evidence type="ECO:0000313" key="11">
    <source>
        <dbReference type="Proteomes" id="UP000324209"/>
    </source>
</evidence>
<dbReference type="InterPro" id="IPR003141">
    <property type="entry name" value="Pol/His_phosphatase_N"/>
</dbReference>
<evidence type="ECO:0000256" key="4">
    <source>
        <dbReference type="ARBA" id="ARBA00022679"/>
    </source>
</evidence>
<dbReference type="InterPro" id="IPR004805">
    <property type="entry name" value="DnaE2/DnaE/PolC"/>
</dbReference>
<evidence type="ECO:0000313" key="10">
    <source>
        <dbReference type="EMBL" id="QEN07957.1"/>
    </source>
</evidence>
<dbReference type="GO" id="GO:0003887">
    <property type="term" value="F:DNA-directed DNA polymerase activity"/>
    <property type="evidence" value="ECO:0007669"/>
    <property type="project" value="UniProtKB-KW"/>
</dbReference>
<evidence type="ECO:0000256" key="6">
    <source>
        <dbReference type="ARBA" id="ARBA00022705"/>
    </source>
</evidence>
<dbReference type="Pfam" id="PF02811">
    <property type="entry name" value="PHP"/>
    <property type="match status" value="1"/>
</dbReference>
<name>A0A5C1QKG3_9SPIO</name>
<dbReference type="OrthoDB" id="9803237at2"/>
<evidence type="ECO:0000256" key="1">
    <source>
        <dbReference type="ARBA" id="ARBA00004496"/>
    </source>
</evidence>
<proteinExistence type="predicted"/>
<dbReference type="Pfam" id="PF14579">
    <property type="entry name" value="HHH_6"/>
    <property type="match status" value="1"/>
</dbReference>
<evidence type="ECO:0000259" key="9">
    <source>
        <dbReference type="SMART" id="SM00481"/>
    </source>
</evidence>
<feature type="domain" description="Polymerase/histidinol phosphatase N-terminal" evidence="9">
    <location>
        <begin position="9"/>
        <end position="76"/>
    </location>
</feature>
<dbReference type="EMBL" id="CP036150">
    <property type="protein sequence ID" value="QEN07957.1"/>
    <property type="molecule type" value="Genomic_DNA"/>
</dbReference>
<dbReference type="Proteomes" id="UP000324209">
    <property type="component" value="Chromosome"/>
</dbReference>
<reference evidence="10 11" key="1">
    <citation type="submission" date="2019-02" db="EMBL/GenBank/DDBJ databases">
        <title>Complete Genome Sequence and Methylome Analysis of free living Spirochaetas.</title>
        <authorList>
            <person name="Fomenkov A."/>
            <person name="Dubinina G."/>
            <person name="Leshcheva N."/>
            <person name="Mikheeva N."/>
            <person name="Grabovich M."/>
            <person name="Vincze T."/>
            <person name="Roberts R.J."/>
        </authorList>
    </citation>
    <scope>NUCLEOTIDE SEQUENCE [LARGE SCALE GENOMIC DNA]</scope>
    <source>
        <strain evidence="10 11">K2</strain>
    </source>
</reference>
<dbReference type="NCBIfam" id="TIGR00594">
    <property type="entry name" value="polc"/>
    <property type="match status" value="1"/>
</dbReference>
<dbReference type="GO" id="GO:0005737">
    <property type="term" value="C:cytoplasm"/>
    <property type="evidence" value="ECO:0007669"/>
    <property type="project" value="UniProtKB-SubCell"/>
</dbReference>
<gene>
    <name evidence="10" type="ORF">EXM22_08155</name>
</gene>
<dbReference type="Gene3D" id="1.10.10.1600">
    <property type="entry name" value="Bacterial DNA polymerase III alpha subunit, thumb domain"/>
    <property type="match status" value="1"/>
</dbReference>
<dbReference type="Gene3D" id="3.20.20.140">
    <property type="entry name" value="Metal-dependent hydrolases"/>
    <property type="match status" value="1"/>
</dbReference>